<sequence>MMFSDEQSSNLVDLNESNGFRPKSPVLCKPSIEAMEAAIRIANVDPKKTVGRSTIVPGADHELESIHNIKEALPDSPRYGMVRIGLNMMLCVLPLLWKVQLSPE</sequence>
<reference evidence="1" key="2">
    <citation type="submission" date="2021-12" db="EMBL/GenBank/DDBJ databases">
        <title>Resequencing data analysis of finger millet.</title>
        <authorList>
            <person name="Hatakeyama M."/>
            <person name="Aluri S."/>
            <person name="Balachadran M.T."/>
            <person name="Sivarajan S.R."/>
            <person name="Poveda L."/>
            <person name="Shimizu-Inatsugi R."/>
            <person name="Schlapbach R."/>
            <person name="Sreeman S.M."/>
            <person name="Shimizu K.K."/>
        </authorList>
    </citation>
    <scope>NUCLEOTIDE SEQUENCE</scope>
</reference>
<accession>A0AAV5EJV2</accession>
<protein>
    <submittedName>
        <fullName evidence="1">Uncharacterized protein</fullName>
    </submittedName>
</protein>
<organism evidence="1 2">
    <name type="scientific">Eleusine coracana subsp. coracana</name>
    <dbReference type="NCBI Taxonomy" id="191504"/>
    <lineage>
        <taxon>Eukaryota</taxon>
        <taxon>Viridiplantae</taxon>
        <taxon>Streptophyta</taxon>
        <taxon>Embryophyta</taxon>
        <taxon>Tracheophyta</taxon>
        <taxon>Spermatophyta</taxon>
        <taxon>Magnoliopsida</taxon>
        <taxon>Liliopsida</taxon>
        <taxon>Poales</taxon>
        <taxon>Poaceae</taxon>
        <taxon>PACMAD clade</taxon>
        <taxon>Chloridoideae</taxon>
        <taxon>Cynodonteae</taxon>
        <taxon>Eleusininae</taxon>
        <taxon>Eleusine</taxon>
    </lineage>
</organism>
<evidence type="ECO:0000313" key="1">
    <source>
        <dbReference type="EMBL" id="GJN22791.1"/>
    </source>
</evidence>
<keyword evidence="2" id="KW-1185">Reference proteome</keyword>
<gene>
    <name evidence="1" type="primary">gb10390</name>
    <name evidence="1" type="ORF">PR202_gb10390</name>
</gene>
<reference evidence="1" key="1">
    <citation type="journal article" date="2018" name="DNA Res.">
        <title>Multiple hybrid de novo genome assembly of finger millet, an orphan allotetraploid crop.</title>
        <authorList>
            <person name="Hatakeyama M."/>
            <person name="Aluri S."/>
            <person name="Balachadran M.T."/>
            <person name="Sivarajan S.R."/>
            <person name="Patrignani A."/>
            <person name="Gruter S."/>
            <person name="Poveda L."/>
            <person name="Shimizu-Inatsugi R."/>
            <person name="Baeten J."/>
            <person name="Francoijs K.J."/>
            <person name="Nataraja K.N."/>
            <person name="Reddy Y.A.N."/>
            <person name="Phadnis S."/>
            <person name="Ravikumar R.L."/>
            <person name="Schlapbach R."/>
            <person name="Sreeman S.M."/>
            <person name="Shimizu K.K."/>
        </authorList>
    </citation>
    <scope>NUCLEOTIDE SEQUENCE</scope>
</reference>
<evidence type="ECO:0000313" key="2">
    <source>
        <dbReference type="Proteomes" id="UP001054889"/>
    </source>
</evidence>
<dbReference type="EMBL" id="BQKI01000076">
    <property type="protein sequence ID" value="GJN22791.1"/>
    <property type="molecule type" value="Genomic_DNA"/>
</dbReference>
<dbReference type="AlphaFoldDB" id="A0AAV5EJV2"/>
<comment type="caution">
    <text evidence="1">The sequence shown here is derived from an EMBL/GenBank/DDBJ whole genome shotgun (WGS) entry which is preliminary data.</text>
</comment>
<proteinExistence type="predicted"/>
<dbReference type="Proteomes" id="UP001054889">
    <property type="component" value="Unassembled WGS sequence"/>
</dbReference>
<name>A0AAV5EJV2_ELECO</name>